<dbReference type="InterPro" id="IPR050638">
    <property type="entry name" value="AA-Vitamin_Transporters"/>
</dbReference>
<feature type="transmembrane region" description="Helical" evidence="6">
    <location>
        <begin position="189"/>
        <end position="209"/>
    </location>
</feature>
<feature type="domain" description="EamA" evidence="7">
    <location>
        <begin position="160"/>
        <end position="296"/>
    </location>
</feature>
<feature type="transmembrane region" description="Helical" evidence="6">
    <location>
        <begin position="221"/>
        <end position="242"/>
    </location>
</feature>
<dbReference type="RefSeq" id="WP_169247915.1">
    <property type="nucleotide sequence ID" value="NZ_SPMZ01000015.1"/>
</dbReference>
<dbReference type="Proteomes" id="UP000760480">
    <property type="component" value="Unassembled WGS sequence"/>
</dbReference>
<evidence type="ECO:0000256" key="4">
    <source>
        <dbReference type="ARBA" id="ARBA00022989"/>
    </source>
</evidence>
<dbReference type="SUPFAM" id="SSF103481">
    <property type="entry name" value="Multidrug resistance efflux transporter EmrE"/>
    <property type="match status" value="2"/>
</dbReference>
<feature type="transmembrane region" description="Helical" evidence="6">
    <location>
        <begin position="129"/>
        <end position="148"/>
    </location>
</feature>
<evidence type="ECO:0000256" key="3">
    <source>
        <dbReference type="ARBA" id="ARBA00022692"/>
    </source>
</evidence>
<feature type="transmembrane region" description="Helical" evidence="6">
    <location>
        <begin position="154"/>
        <end position="177"/>
    </location>
</feature>
<feature type="transmembrane region" description="Helical" evidence="6">
    <location>
        <begin position="12"/>
        <end position="32"/>
    </location>
</feature>
<dbReference type="Pfam" id="PF00892">
    <property type="entry name" value="EamA"/>
    <property type="match status" value="2"/>
</dbReference>
<evidence type="ECO:0000256" key="1">
    <source>
        <dbReference type="ARBA" id="ARBA00004651"/>
    </source>
</evidence>
<dbReference type="EMBL" id="SPMZ01000015">
    <property type="protein sequence ID" value="NMQ18660.1"/>
    <property type="molecule type" value="Genomic_DNA"/>
</dbReference>
<evidence type="ECO:0000256" key="2">
    <source>
        <dbReference type="ARBA" id="ARBA00022475"/>
    </source>
</evidence>
<sequence>MFKSLIAWHPSPYLLLVLTTLFWSGNFVLGRAVHTVFSPFTLSFWRWAVALAILLPFVWGSLSEQRALLRRHGPILLLLSVLGVVNFNTFVYIGLQSTTATNAVIMLSITPVLIVALSFLLLRQTVTRWQALGILVSLAGVLAIVARGDVQALLMWRINAGDLWILAAVASWALYSVCLRWRPAGLKPLNFQAATMVIGMIVLTPLYGWDLAHERFVAVNTATVASIGYLALFPSILAYIFWNRAVAELGANRTGQFLHLMPAFGAVLSMIFLGERLYAFHAAGIGLIGLGIWLATVYGRKSG</sequence>
<dbReference type="PANTHER" id="PTHR32322:SF18">
    <property type="entry name" value="S-ADENOSYLMETHIONINE_S-ADENOSYLHOMOCYSTEINE TRANSPORTER"/>
    <property type="match status" value="1"/>
</dbReference>
<keyword evidence="2" id="KW-1003">Cell membrane</keyword>
<keyword evidence="5 6" id="KW-0472">Membrane</keyword>
<comment type="subcellular location">
    <subcellularLocation>
        <location evidence="1">Cell membrane</location>
        <topology evidence="1">Multi-pass membrane protein</topology>
    </subcellularLocation>
</comment>
<comment type="caution">
    <text evidence="8">The sequence shown here is derived from an EMBL/GenBank/DDBJ whole genome shotgun (WGS) entry which is preliminary data.</text>
</comment>
<dbReference type="InterPro" id="IPR037185">
    <property type="entry name" value="EmrE-like"/>
</dbReference>
<feature type="transmembrane region" description="Helical" evidence="6">
    <location>
        <begin position="254"/>
        <end position="272"/>
    </location>
</feature>
<feature type="transmembrane region" description="Helical" evidence="6">
    <location>
        <begin position="278"/>
        <end position="298"/>
    </location>
</feature>
<keyword evidence="9" id="KW-1185">Reference proteome</keyword>
<evidence type="ECO:0000313" key="8">
    <source>
        <dbReference type="EMBL" id="NMQ18660.1"/>
    </source>
</evidence>
<evidence type="ECO:0000256" key="6">
    <source>
        <dbReference type="SAM" id="Phobius"/>
    </source>
</evidence>
<evidence type="ECO:0000313" key="9">
    <source>
        <dbReference type="Proteomes" id="UP000760480"/>
    </source>
</evidence>
<gene>
    <name evidence="8" type="ORF">E4P82_05235</name>
</gene>
<protein>
    <submittedName>
        <fullName evidence="8">DMT family transporter</fullName>
    </submittedName>
</protein>
<keyword evidence="4 6" id="KW-1133">Transmembrane helix</keyword>
<keyword evidence="3 6" id="KW-0812">Transmembrane</keyword>
<dbReference type="InterPro" id="IPR000620">
    <property type="entry name" value="EamA_dom"/>
</dbReference>
<organism evidence="8 9">
    <name type="scientific">Candidatus Competibacter phosphatis</name>
    <dbReference type="NCBI Taxonomy" id="221280"/>
    <lineage>
        <taxon>Bacteria</taxon>
        <taxon>Pseudomonadati</taxon>
        <taxon>Pseudomonadota</taxon>
        <taxon>Gammaproteobacteria</taxon>
        <taxon>Candidatus Competibacteraceae</taxon>
        <taxon>Candidatus Competibacter</taxon>
    </lineage>
</organism>
<feature type="transmembrane region" description="Helical" evidence="6">
    <location>
        <begin position="74"/>
        <end position="95"/>
    </location>
</feature>
<evidence type="ECO:0000259" key="7">
    <source>
        <dbReference type="Pfam" id="PF00892"/>
    </source>
</evidence>
<name>A0ABX1TL73_9GAMM</name>
<feature type="domain" description="EamA" evidence="7">
    <location>
        <begin position="13"/>
        <end position="145"/>
    </location>
</feature>
<reference evidence="8 9" key="1">
    <citation type="submission" date="2019-03" db="EMBL/GenBank/DDBJ databases">
        <title>Metabolic reconstructions from genomes of highly enriched 'Candidatus Accumulibacter' and 'Candidatus Competibacter' bioreactor populations.</title>
        <authorList>
            <person name="Annavajhala M.K."/>
            <person name="Welles L."/>
            <person name="Abbas B."/>
            <person name="Sorokin D."/>
            <person name="Park H."/>
            <person name="Van Loosdrecht M."/>
            <person name="Chandran K."/>
        </authorList>
    </citation>
    <scope>NUCLEOTIDE SEQUENCE [LARGE SCALE GENOMIC DNA]</scope>
    <source>
        <strain evidence="8 9">SBR_G</strain>
    </source>
</reference>
<evidence type="ECO:0000256" key="5">
    <source>
        <dbReference type="ARBA" id="ARBA00023136"/>
    </source>
</evidence>
<accession>A0ABX1TL73</accession>
<feature type="transmembrane region" description="Helical" evidence="6">
    <location>
        <begin position="44"/>
        <end position="62"/>
    </location>
</feature>
<dbReference type="PANTHER" id="PTHR32322">
    <property type="entry name" value="INNER MEMBRANE TRANSPORTER"/>
    <property type="match status" value="1"/>
</dbReference>
<proteinExistence type="predicted"/>
<feature type="transmembrane region" description="Helical" evidence="6">
    <location>
        <begin position="101"/>
        <end position="122"/>
    </location>
</feature>